<gene>
    <name evidence="2" type="ORF">H3Z74_16595</name>
</gene>
<evidence type="ECO:0000313" key="3">
    <source>
        <dbReference type="Proteomes" id="UP000516148"/>
    </source>
</evidence>
<protein>
    <submittedName>
        <fullName evidence="2">Uncharacterized protein</fullName>
    </submittedName>
</protein>
<reference evidence="2 3" key="1">
    <citation type="submission" date="2020-09" db="EMBL/GenBank/DDBJ databases">
        <title>Sphingomonas sp., a new species isolated from pork steak.</title>
        <authorList>
            <person name="Heidler von Heilborn D."/>
        </authorList>
    </citation>
    <scope>NUCLEOTIDE SEQUENCE [LARGE SCALE GENOMIC DNA]</scope>
    <source>
        <strain evidence="3">S8-3T</strain>
    </source>
</reference>
<feature type="region of interest" description="Disordered" evidence="1">
    <location>
        <begin position="107"/>
        <end position="134"/>
    </location>
</feature>
<dbReference type="EMBL" id="CP061038">
    <property type="protein sequence ID" value="QNQ08357.1"/>
    <property type="molecule type" value="Genomic_DNA"/>
</dbReference>
<evidence type="ECO:0000256" key="1">
    <source>
        <dbReference type="SAM" id="MobiDB-lite"/>
    </source>
</evidence>
<evidence type="ECO:0000313" key="2">
    <source>
        <dbReference type="EMBL" id="QNQ08357.1"/>
    </source>
</evidence>
<accession>A0A7H0LFA4</accession>
<dbReference type="Proteomes" id="UP000516148">
    <property type="component" value="Chromosome"/>
</dbReference>
<dbReference type="AlphaFoldDB" id="A0A7H0LFA4"/>
<keyword evidence="3" id="KW-1185">Reference proteome</keyword>
<name>A0A7H0LFA4_9SPHN</name>
<sequence>MRITSEQSLSDAPIGTVLSEGIAAQDIATPVVGSDEIVAPAGSQNTALSAATWLTGAAQDIVSDTGAALRRMKMRLYSRMMTDLSVLTQNERLPTDAEIHEALHRAARAQGLSLRPTGQRSPVQDGRRRSAARR</sequence>
<organism evidence="2 3">
    <name type="scientific">Sphingomonas alpina</name>
    <dbReference type="NCBI Taxonomy" id="653931"/>
    <lineage>
        <taxon>Bacteria</taxon>
        <taxon>Pseudomonadati</taxon>
        <taxon>Pseudomonadota</taxon>
        <taxon>Alphaproteobacteria</taxon>
        <taxon>Sphingomonadales</taxon>
        <taxon>Sphingomonadaceae</taxon>
        <taxon>Sphingomonas</taxon>
    </lineage>
</organism>
<dbReference type="RefSeq" id="WP_187760685.1">
    <property type="nucleotide sequence ID" value="NZ_CP061038.1"/>
</dbReference>
<dbReference type="KEGG" id="spap:H3Z74_16595"/>
<proteinExistence type="predicted"/>